<protein>
    <submittedName>
        <fullName evidence="1">SpoIIIAH-like family protein</fullName>
    </submittedName>
</protein>
<dbReference type="EMBL" id="JAJEQN010000009">
    <property type="protein sequence ID" value="MCC2221035.1"/>
    <property type="molecule type" value="Genomic_DNA"/>
</dbReference>
<dbReference type="Pfam" id="PF12685">
    <property type="entry name" value="SpoIIIAH"/>
    <property type="match status" value="1"/>
</dbReference>
<dbReference type="RefSeq" id="WP_118612957.1">
    <property type="nucleotide sequence ID" value="NZ_JAJEQN010000009.1"/>
</dbReference>
<comment type="caution">
    <text evidence="1">The sequence shown here is derived from an EMBL/GenBank/DDBJ whole genome shotgun (WGS) entry which is preliminary data.</text>
</comment>
<dbReference type="InterPro" id="IPR024232">
    <property type="entry name" value="SpoIIIAH"/>
</dbReference>
<evidence type="ECO:0000313" key="2">
    <source>
        <dbReference type="Proteomes" id="UP001198200"/>
    </source>
</evidence>
<dbReference type="Gene3D" id="1.10.287.4300">
    <property type="entry name" value="Stage III sporulation protein AH-like"/>
    <property type="match status" value="1"/>
</dbReference>
<dbReference type="AlphaFoldDB" id="A0AAE3JB83"/>
<dbReference type="InterPro" id="IPR038503">
    <property type="entry name" value="SpoIIIAH_sf"/>
</dbReference>
<dbReference type="Proteomes" id="UP001198200">
    <property type="component" value="Unassembled WGS sequence"/>
</dbReference>
<proteinExistence type="predicted"/>
<reference evidence="1 2" key="1">
    <citation type="submission" date="2021-10" db="EMBL/GenBank/DDBJ databases">
        <title>Anaerobic single-cell dispensing facilitates the cultivation of human gut bacteria.</title>
        <authorList>
            <person name="Afrizal A."/>
        </authorList>
    </citation>
    <scope>NUCLEOTIDE SEQUENCE [LARGE SCALE GENOMIC DNA]</scope>
    <source>
        <strain evidence="1 2">CLA-AA-H224</strain>
    </source>
</reference>
<gene>
    <name evidence="1" type="ORF">LKD48_05150</name>
</gene>
<evidence type="ECO:0000313" key="1">
    <source>
        <dbReference type="EMBL" id="MCC2221035.1"/>
    </source>
</evidence>
<name>A0AAE3JB83_9FIRM</name>
<keyword evidence="2" id="KW-1185">Reference proteome</keyword>
<sequence length="209" mass="22638">MRKNQVIITVLAVMIAIAGYLTYAGRVEVADSRDISMENTSDAKEAIAEYDTIDTAKEDATDAALTDIESLDQDIDDPGKMVLANGLTVSDYMAQTKLAREQTRGKNKEDLLAIIDSDAQTELDKQAAIDAVVRLTDYSDKENAVETLLSAKGFDHSIVSITQDAVDVVICKDNLTDAELAQIEDIVKRKTSVSASQICVTLMGTAKTE</sequence>
<organism evidence="1 2">
    <name type="scientific">Anthropogastromicrobium aceti</name>
    <dbReference type="NCBI Taxonomy" id="2981768"/>
    <lineage>
        <taxon>Bacteria</taxon>
        <taxon>Bacillati</taxon>
        <taxon>Bacillota</taxon>
        <taxon>Clostridia</taxon>
        <taxon>Lachnospirales</taxon>
        <taxon>Lachnospiraceae</taxon>
        <taxon>Anthropogastromicrobium</taxon>
    </lineage>
</organism>
<accession>A0AAE3JB83</accession>